<proteinExistence type="predicted"/>
<dbReference type="GO" id="GO:0052636">
    <property type="term" value="F:arabinosyltransferase activity"/>
    <property type="evidence" value="ECO:0007669"/>
    <property type="project" value="TreeGrafter"/>
</dbReference>
<sequence>MSAEELSLRWPIFLLLLAVAPLVILLLVAPLDVQAAVRAARPPTKLLMLTFGNSGVADHLRNFCGFARRAGIAHVVGAVDEAAFRLLVAEDVPVYLTPLARERYFMDGSNSHSSSSWKRFASMRTGEVARLVHLGYDVLHSDTDIVWLRDPTPYLMCTPAARAGEFGEGMRARSFHASRSAMLMWRARHNDFLGLQVSSDNMGPGRAVERRADYHAGGTFNSGMLLFRATRSGRAFVSAWHRNVAAPSRGSRFERLSSDQQVFNNMVRRERQWPGVGGASTSWLIDRMHPDWQGKLTLGALPLPLFANGHGYFVQSAHTRLGVAPFAVHATYTLDRHDGLAKRQRFREAGLWSADRISPPTERFLGESANNIGVHRLALMGYLAELRDAIALARALGRTLVLPRHQCFCDRLWAGSDEILRFGCMYPGSQDHPFLPFACPMDHWLVPHVWEGSGLAFRDAIFIERLLSAEPRTSVRDMRIVPAADWRRACAAKVQARSDGVVGECWDALPAGLWTTEEMRAHLHATGSGRNAQDGAARVLRLEHSRSLLCGVSSSPTKTSQINRLLGQLLRTPPWCARCPNCDERLRQWQVPPRSGRQWGEEWCLEVPPPPLFHAGRCVLSSEHT</sequence>
<dbReference type="PANTHER" id="PTHR46936:SF1">
    <property type="entry name" value="ARABINOSYLTRANSFERASE XEG113"/>
    <property type="match status" value="1"/>
</dbReference>
<feature type="domain" description="Nucleotide-diphospho-sugar transferase" evidence="1">
    <location>
        <begin position="75"/>
        <end position="339"/>
    </location>
</feature>
<reference evidence="3" key="1">
    <citation type="journal article" date="2015" name="PLoS Genet.">
        <title>Genome Sequence and Transcriptome Analyses of Chrysochromulina tobin: Metabolic Tools for Enhanced Algal Fitness in the Prominent Order Prymnesiales (Haptophyceae).</title>
        <authorList>
            <person name="Hovde B.T."/>
            <person name="Deodato C.R."/>
            <person name="Hunsperger H.M."/>
            <person name="Ryken S.A."/>
            <person name="Yost W."/>
            <person name="Jha R.K."/>
            <person name="Patterson J."/>
            <person name="Monnat R.J. Jr."/>
            <person name="Barlow S.B."/>
            <person name="Starkenburg S.R."/>
            <person name="Cattolico R.A."/>
        </authorList>
    </citation>
    <scope>NUCLEOTIDE SEQUENCE</scope>
    <source>
        <strain evidence="3">CCMP291</strain>
    </source>
</reference>
<organism evidence="2 3">
    <name type="scientific">Chrysochromulina tobinii</name>
    <dbReference type="NCBI Taxonomy" id="1460289"/>
    <lineage>
        <taxon>Eukaryota</taxon>
        <taxon>Haptista</taxon>
        <taxon>Haptophyta</taxon>
        <taxon>Prymnesiophyceae</taxon>
        <taxon>Prymnesiales</taxon>
        <taxon>Chrysochromulinaceae</taxon>
        <taxon>Chrysochromulina</taxon>
    </lineage>
</organism>
<dbReference type="EMBL" id="JWZX01003101">
    <property type="protein sequence ID" value="KOO24361.1"/>
    <property type="molecule type" value="Genomic_DNA"/>
</dbReference>
<protein>
    <submittedName>
        <fullName evidence="2">Glycosyltransferase family 77 protein</fullName>
    </submittedName>
</protein>
<accession>A0A0M0JCN7</accession>
<evidence type="ECO:0000259" key="1">
    <source>
        <dbReference type="Pfam" id="PF03407"/>
    </source>
</evidence>
<gene>
    <name evidence="2" type="ORF">Ctob_010947</name>
</gene>
<dbReference type="Proteomes" id="UP000037460">
    <property type="component" value="Unassembled WGS sequence"/>
</dbReference>
<dbReference type="InterPro" id="IPR005069">
    <property type="entry name" value="Nucl-diP-sugar_transferase"/>
</dbReference>
<keyword evidence="2" id="KW-0808">Transferase</keyword>
<name>A0A0M0JCN7_9EUKA</name>
<comment type="caution">
    <text evidence="2">The sequence shown here is derived from an EMBL/GenBank/DDBJ whole genome shotgun (WGS) entry which is preliminary data.</text>
</comment>
<keyword evidence="3" id="KW-1185">Reference proteome</keyword>
<dbReference type="AlphaFoldDB" id="A0A0M0JCN7"/>
<dbReference type="OrthoDB" id="540503at2759"/>
<dbReference type="Pfam" id="PF03407">
    <property type="entry name" value="Nucleotid_trans"/>
    <property type="match status" value="1"/>
</dbReference>
<evidence type="ECO:0000313" key="2">
    <source>
        <dbReference type="EMBL" id="KOO24361.1"/>
    </source>
</evidence>
<dbReference type="GO" id="GO:0005794">
    <property type="term" value="C:Golgi apparatus"/>
    <property type="evidence" value="ECO:0007669"/>
    <property type="project" value="TreeGrafter"/>
</dbReference>
<evidence type="ECO:0000313" key="3">
    <source>
        <dbReference type="Proteomes" id="UP000037460"/>
    </source>
</evidence>
<dbReference type="PANTHER" id="PTHR46936">
    <property type="entry name" value="ARABINOSYLTRANSFERASE XEG113"/>
    <property type="match status" value="1"/>
</dbReference>
<dbReference type="InterPro" id="IPR053250">
    <property type="entry name" value="Glycosyltransferase_77"/>
</dbReference>